<dbReference type="CDD" id="cd00598">
    <property type="entry name" value="GH18_chitinase-like"/>
    <property type="match status" value="1"/>
</dbReference>
<dbReference type="OrthoDB" id="3012298at2759"/>
<evidence type="ECO:0000256" key="3">
    <source>
        <dbReference type="ARBA" id="ARBA00023295"/>
    </source>
</evidence>
<dbReference type="PANTHER" id="PTHR45708:SF49">
    <property type="entry name" value="ENDOCHITINASE"/>
    <property type="match status" value="1"/>
</dbReference>
<reference evidence="5 6" key="1">
    <citation type="submission" date="2011-07" db="EMBL/GenBank/DDBJ databases">
        <authorList>
            <person name="Coyne R."/>
            <person name="Brami D."/>
            <person name="Johnson J."/>
            <person name="Hostetler J."/>
            <person name="Hannick L."/>
            <person name="Clark T."/>
            <person name="Cassidy-Hanley D."/>
            <person name="Inman J."/>
        </authorList>
    </citation>
    <scope>NUCLEOTIDE SEQUENCE [LARGE SCALE GENOMIC DNA]</scope>
    <source>
        <strain evidence="5 6">G5</strain>
    </source>
</reference>
<dbReference type="GO" id="GO:0005975">
    <property type="term" value="P:carbohydrate metabolic process"/>
    <property type="evidence" value="ECO:0007669"/>
    <property type="project" value="InterPro"/>
</dbReference>
<evidence type="ECO:0000256" key="1">
    <source>
        <dbReference type="ARBA" id="ARBA00012729"/>
    </source>
</evidence>
<dbReference type="EC" id="3.2.1.14" evidence="1"/>
<dbReference type="Gene3D" id="3.20.20.80">
    <property type="entry name" value="Glycosidases"/>
    <property type="match status" value="1"/>
</dbReference>
<evidence type="ECO:0000313" key="6">
    <source>
        <dbReference type="Proteomes" id="UP000008983"/>
    </source>
</evidence>
<dbReference type="RefSeq" id="XP_004037371.1">
    <property type="nucleotide sequence ID" value="XM_004037323.1"/>
</dbReference>
<dbReference type="EMBL" id="GL983460">
    <property type="protein sequence ID" value="EGR33385.1"/>
    <property type="molecule type" value="Genomic_DNA"/>
</dbReference>
<dbReference type="GO" id="GO:0008843">
    <property type="term" value="F:endochitinase activity"/>
    <property type="evidence" value="ECO:0007669"/>
    <property type="project" value="UniProtKB-EC"/>
</dbReference>
<feature type="domain" description="GH18" evidence="4">
    <location>
        <begin position="11"/>
        <end position="301"/>
    </location>
</feature>
<dbReference type="InterPro" id="IPR001223">
    <property type="entry name" value="Glyco_hydro18_cat"/>
</dbReference>
<evidence type="ECO:0000313" key="5">
    <source>
        <dbReference type="EMBL" id="EGR33385.1"/>
    </source>
</evidence>
<dbReference type="SUPFAM" id="SSF51445">
    <property type="entry name" value="(Trans)glycosidases"/>
    <property type="match status" value="1"/>
</dbReference>
<evidence type="ECO:0000256" key="2">
    <source>
        <dbReference type="ARBA" id="ARBA00022801"/>
    </source>
</evidence>
<dbReference type="PROSITE" id="PS01095">
    <property type="entry name" value="GH18_1"/>
    <property type="match status" value="1"/>
</dbReference>
<dbReference type="PANTHER" id="PTHR45708">
    <property type="entry name" value="ENDOCHITINASE"/>
    <property type="match status" value="1"/>
</dbReference>
<dbReference type="AlphaFoldDB" id="G0QN22"/>
<name>G0QN22_ICHMU</name>
<dbReference type="GeneID" id="14909564"/>
<organism evidence="5 6">
    <name type="scientific">Ichthyophthirius multifiliis</name>
    <name type="common">White spot disease agent</name>
    <name type="synonym">Ich</name>
    <dbReference type="NCBI Taxonomy" id="5932"/>
    <lineage>
        <taxon>Eukaryota</taxon>
        <taxon>Sar</taxon>
        <taxon>Alveolata</taxon>
        <taxon>Ciliophora</taxon>
        <taxon>Intramacronucleata</taxon>
        <taxon>Oligohymenophorea</taxon>
        <taxon>Hymenostomatida</taxon>
        <taxon>Ophryoglenina</taxon>
        <taxon>Ichthyophthirius</taxon>
    </lineage>
</organism>
<keyword evidence="6" id="KW-1185">Reference proteome</keyword>
<proteinExistence type="predicted"/>
<accession>G0QN22</accession>
<dbReference type="InParanoid" id="G0QN22"/>
<evidence type="ECO:0000259" key="4">
    <source>
        <dbReference type="PROSITE" id="PS51910"/>
    </source>
</evidence>
<dbReference type="PROSITE" id="PS51910">
    <property type="entry name" value="GH18_2"/>
    <property type="match status" value="1"/>
</dbReference>
<dbReference type="InterPro" id="IPR001579">
    <property type="entry name" value="Glyco_hydro_18_chit_AS"/>
</dbReference>
<dbReference type="Proteomes" id="UP000008983">
    <property type="component" value="Unassembled WGS sequence"/>
</dbReference>
<dbReference type="InterPro" id="IPR050542">
    <property type="entry name" value="Glycosyl_Hydrlase18_Chitinase"/>
</dbReference>
<sequence>MLYIQLFNTYINRIQSWYGESVLNNLGLGSKCYNVIILTFWTPSWISDSLSVWQNLYTYLGTDKYGKSTAMVQKYLLDELHKQNKKLFISAFGSTSNPTNLDPETVASQLADFINQNPYLDGVDIDYEDNDAMRKGTAVNWLIVFQKALSSKVQNKNIIFTHAPQAPYFSRQVYNDQGYYKIEKEIGHLISWYNVQFYNQLENKYDTYETLFLESGEFFVQSSYKEIIELAEIPIQKLILGKPAVPNDASNTGYITPDQLGQICNKAKGELGYELPGFMIWQFLSDNQCNFHNQFINNYQP</sequence>
<dbReference type="InterPro" id="IPR017853">
    <property type="entry name" value="GH"/>
</dbReference>
<keyword evidence="2" id="KW-0378">Hydrolase</keyword>
<dbReference type="OMA" id="YSDAWVS"/>
<dbReference type="eggNOG" id="ENOG502S1JC">
    <property type="taxonomic scope" value="Eukaryota"/>
</dbReference>
<keyword evidence="3" id="KW-0326">Glycosidase</keyword>
<gene>
    <name evidence="5" type="ORF">IMG5_054750</name>
</gene>
<protein>
    <recommendedName>
        <fullName evidence="1">chitinase</fullName>
        <ecNumber evidence="1">3.2.1.14</ecNumber>
    </recommendedName>
</protein>